<evidence type="ECO:0000256" key="1">
    <source>
        <dbReference type="SAM" id="Phobius"/>
    </source>
</evidence>
<evidence type="ECO:0000313" key="2">
    <source>
        <dbReference type="EMBL" id="RIA64745.1"/>
    </source>
</evidence>
<organism evidence="2 3">
    <name type="scientific">Anaeroplasma bactoclasticum</name>
    <dbReference type="NCBI Taxonomy" id="2088"/>
    <lineage>
        <taxon>Bacteria</taxon>
        <taxon>Bacillati</taxon>
        <taxon>Mycoplasmatota</taxon>
        <taxon>Mollicutes</taxon>
        <taxon>Anaeroplasmatales</taxon>
        <taxon>Anaeroplasmataceae</taxon>
        <taxon>Anaeroplasma</taxon>
    </lineage>
</organism>
<dbReference type="Proteomes" id="UP000266506">
    <property type="component" value="Unassembled WGS sequence"/>
</dbReference>
<keyword evidence="1" id="KW-0472">Membrane</keyword>
<accession>A0A397QXX3</accession>
<reference evidence="2 3" key="1">
    <citation type="submission" date="2018-08" db="EMBL/GenBank/DDBJ databases">
        <title>Genomic Encyclopedia of Archaeal and Bacterial Type Strains, Phase II (KMG-II): from individual species to whole genera.</title>
        <authorList>
            <person name="Goeker M."/>
        </authorList>
    </citation>
    <scope>NUCLEOTIDE SEQUENCE [LARGE SCALE GENOMIC DNA]</scope>
    <source>
        <strain evidence="2 3">ATCC 27112</strain>
    </source>
</reference>
<keyword evidence="1" id="KW-0812">Transmembrane</keyword>
<comment type="caution">
    <text evidence="2">The sequence shown here is derived from an EMBL/GenBank/DDBJ whole genome shotgun (WGS) entry which is preliminary data.</text>
</comment>
<keyword evidence="3" id="KW-1185">Reference proteome</keyword>
<dbReference type="AlphaFoldDB" id="A0A397QXX3"/>
<dbReference type="InParanoid" id="A0A397QXX3"/>
<name>A0A397QXX3_9MOLU</name>
<dbReference type="RefSeq" id="WP_119017000.1">
    <property type="nucleotide sequence ID" value="NZ_QXEV01000042.1"/>
</dbReference>
<feature type="transmembrane region" description="Helical" evidence="1">
    <location>
        <begin position="42"/>
        <end position="60"/>
    </location>
</feature>
<sequence length="91" mass="10134">MKKDSLSWWVGFLAFVVLFAAGFAWLLHWIPAVGNVFGNIKMVASIVLTVIALVFGWIWLRTTVKNKKLLLVLSILFVIFAVLAIVGFLGI</sequence>
<proteinExistence type="predicted"/>
<keyword evidence="1" id="KW-1133">Transmembrane helix</keyword>
<feature type="transmembrane region" description="Helical" evidence="1">
    <location>
        <begin position="69"/>
        <end position="89"/>
    </location>
</feature>
<protein>
    <submittedName>
        <fullName evidence="2">Uncharacterized protein</fullName>
    </submittedName>
</protein>
<feature type="transmembrane region" description="Helical" evidence="1">
    <location>
        <begin position="7"/>
        <end position="30"/>
    </location>
</feature>
<dbReference type="EMBL" id="QXEV01000042">
    <property type="protein sequence ID" value="RIA64745.1"/>
    <property type="molecule type" value="Genomic_DNA"/>
</dbReference>
<gene>
    <name evidence="2" type="ORF">EI71_01961</name>
</gene>
<evidence type="ECO:0000313" key="3">
    <source>
        <dbReference type="Proteomes" id="UP000266506"/>
    </source>
</evidence>